<comment type="caution">
    <text evidence="2">The sequence shown here is derived from an EMBL/GenBank/DDBJ whole genome shotgun (WGS) entry which is preliminary data.</text>
</comment>
<dbReference type="Proteomes" id="UP001432027">
    <property type="component" value="Unassembled WGS sequence"/>
</dbReference>
<feature type="region of interest" description="Disordered" evidence="1">
    <location>
        <begin position="35"/>
        <end position="54"/>
    </location>
</feature>
<dbReference type="EMBL" id="BTSX01000004">
    <property type="protein sequence ID" value="GMS91623.1"/>
    <property type="molecule type" value="Genomic_DNA"/>
</dbReference>
<name>A0AAV5T8R3_9BILA</name>
<evidence type="ECO:0000313" key="2">
    <source>
        <dbReference type="EMBL" id="GMS91623.1"/>
    </source>
</evidence>
<protein>
    <submittedName>
        <fullName evidence="2">Uncharacterized protein</fullName>
    </submittedName>
</protein>
<organism evidence="2 3">
    <name type="scientific">Pristionchus entomophagus</name>
    <dbReference type="NCBI Taxonomy" id="358040"/>
    <lineage>
        <taxon>Eukaryota</taxon>
        <taxon>Metazoa</taxon>
        <taxon>Ecdysozoa</taxon>
        <taxon>Nematoda</taxon>
        <taxon>Chromadorea</taxon>
        <taxon>Rhabditida</taxon>
        <taxon>Rhabditina</taxon>
        <taxon>Diplogasteromorpha</taxon>
        <taxon>Diplogasteroidea</taxon>
        <taxon>Neodiplogasteridae</taxon>
        <taxon>Pristionchus</taxon>
    </lineage>
</organism>
<feature type="non-terminal residue" evidence="2">
    <location>
        <position position="1"/>
    </location>
</feature>
<dbReference type="AlphaFoldDB" id="A0AAV5T8R3"/>
<accession>A0AAV5T8R3</accession>
<proteinExistence type="predicted"/>
<evidence type="ECO:0000313" key="3">
    <source>
        <dbReference type="Proteomes" id="UP001432027"/>
    </source>
</evidence>
<gene>
    <name evidence="2" type="ORF">PENTCL1PPCAC_13798</name>
</gene>
<evidence type="ECO:0000256" key="1">
    <source>
        <dbReference type="SAM" id="MobiDB-lite"/>
    </source>
</evidence>
<sequence length="88" mass="9971">PPVRLRCDSHDHRRHRHLLSRSGLETEGEANDVIASGKESPCGAANRHASRSDVRHLHHQLRDVERRAVPWSFQVSLPFLPSSVELPI</sequence>
<reference evidence="2" key="1">
    <citation type="submission" date="2023-10" db="EMBL/GenBank/DDBJ databases">
        <title>Genome assembly of Pristionchus species.</title>
        <authorList>
            <person name="Yoshida K."/>
            <person name="Sommer R.J."/>
        </authorList>
    </citation>
    <scope>NUCLEOTIDE SEQUENCE</scope>
    <source>
        <strain evidence="2">RS0144</strain>
    </source>
</reference>
<keyword evidence="3" id="KW-1185">Reference proteome</keyword>